<sequence length="333" mass="37871">MDSINTEADSDPTERIFATAIQSAIERLLIEGTRHAVDLKGFDKAIERNAELLSQNPNNSTLQDDQTRRKKVRNESMKKIEELSSGIAIELQQKFKEIHPLQTRNGLDIGGPDSSSDHQPPSDLVNQLKIMHKRIGKHAHEVERIDCEHQVAIDALRQQVAAQEEVIGTLKKKTPAPSSNTSEQAPPQTSSNLESSQLKEDLKQMEIRISELKNYVKTILTEEIPVNLSESVKFMQDDLNHAFDQYFRIGHSQISDLIINHQLIQNFEPRLKSLENLINNLRNNNNNINSISVTDHRQPIRLIRRRNNNDNNNNNAVLPICAEEPSHENCTQQ</sequence>
<dbReference type="EMBL" id="AJIL01000008">
    <property type="protein sequence ID" value="KNF05253.1"/>
    <property type="molecule type" value="Genomic_DNA"/>
</dbReference>
<evidence type="ECO:0000256" key="1">
    <source>
        <dbReference type="SAM" id="Coils"/>
    </source>
</evidence>
<organism evidence="3 4">
    <name type="scientific">Puccinia striiformis f. sp. tritici PST-78</name>
    <dbReference type="NCBI Taxonomy" id="1165861"/>
    <lineage>
        <taxon>Eukaryota</taxon>
        <taxon>Fungi</taxon>
        <taxon>Dikarya</taxon>
        <taxon>Basidiomycota</taxon>
        <taxon>Pucciniomycotina</taxon>
        <taxon>Pucciniomycetes</taxon>
        <taxon>Pucciniales</taxon>
        <taxon>Pucciniaceae</taxon>
        <taxon>Puccinia</taxon>
    </lineage>
</organism>
<feature type="region of interest" description="Disordered" evidence="2">
    <location>
        <begin position="103"/>
        <end position="123"/>
    </location>
</feature>
<keyword evidence="1" id="KW-0175">Coiled coil</keyword>
<evidence type="ECO:0000313" key="3">
    <source>
        <dbReference type="EMBL" id="KNF05253.1"/>
    </source>
</evidence>
<feature type="coiled-coil region" evidence="1">
    <location>
        <begin position="264"/>
        <end position="291"/>
    </location>
</feature>
<feature type="compositionally biased region" description="Low complexity" evidence="2">
    <location>
        <begin position="112"/>
        <end position="123"/>
    </location>
</feature>
<evidence type="ECO:0000256" key="2">
    <source>
        <dbReference type="SAM" id="MobiDB-lite"/>
    </source>
</evidence>
<accession>A0A0L0W133</accession>
<feature type="region of interest" description="Disordered" evidence="2">
    <location>
        <begin position="170"/>
        <end position="199"/>
    </location>
</feature>
<dbReference type="OrthoDB" id="2501267at2759"/>
<dbReference type="Proteomes" id="UP000054564">
    <property type="component" value="Unassembled WGS sequence"/>
</dbReference>
<evidence type="ECO:0000313" key="4">
    <source>
        <dbReference type="Proteomes" id="UP000054564"/>
    </source>
</evidence>
<gene>
    <name evidence="3" type="ORF">PSTG_01467</name>
</gene>
<feature type="compositionally biased region" description="Polar residues" evidence="2">
    <location>
        <begin position="176"/>
        <end position="196"/>
    </location>
</feature>
<name>A0A0L0W133_9BASI</name>
<reference evidence="4" key="1">
    <citation type="submission" date="2014-03" db="EMBL/GenBank/DDBJ databases">
        <title>The Genome Sequence of Puccinia striiformis f. sp. tritici PST-78.</title>
        <authorList>
            <consortium name="The Broad Institute Genome Sequencing Platform"/>
            <person name="Cuomo C."/>
            <person name="Hulbert S."/>
            <person name="Chen X."/>
            <person name="Walker B."/>
            <person name="Young S.K."/>
            <person name="Zeng Q."/>
            <person name="Gargeya S."/>
            <person name="Fitzgerald M."/>
            <person name="Haas B."/>
            <person name="Abouelleil A."/>
            <person name="Alvarado L."/>
            <person name="Arachchi H.M."/>
            <person name="Berlin A.M."/>
            <person name="Chapman S.B."/>
            <person name="Goldberg J."/>
            <person name="Griggs A."/>
            <person name="Gujja S."/>
            <person name="Hansen M."/>
            <person name="Howarth C."/>
            <person name="Imamovic A."/>
            <person name="Larimer J."/>
            <person name="McCowan C."/>
            <person name="Montmayeur A."/>
            <person name="Murphy C."/>
            <person name="Neiman D."/>
            <person name="Pearson M."/>
            <person name="Priest M."/>
            <person name="Roberts A."/>
            <person name="Saif S."/>
            <person name="Shea T."/>
            <person name="Sisk P."/>
            <person name="Sykes S."/>
            <person name="Wortman J."/>
            <person name="Nusbaum C."/>
            <person name="Birren B."/>
        </authorList>
    </citation>
    <scope>NUCLEOTIDE SEQUENCE [LARGE SCALE GENOMIC DNA]</scope>
    <source>
        <strain evidence="4">race PST-78</strain>
    </source>
</reference>
<comment type="caution">
    <text evidence="3">The sequence shown here is derived from an EMBL/GenBank/DDBJ whole genome shotgun (WGS) entry which is preliminary data.</text>
</comment>
<dbReference type="AlphaFoldDB" id="A0A0L0W133"/>
<protein>
    <submittedName>
        <fullName evidence="3">Uncharacterized protein</fullName>
    </submittedName>
</protein>
<keyword evidence="4" id="KW-1185">Reference proteome</keyword>
<proteinExistence type="predicted"/>